<reference evidence="2 3" key="1">
    <citation type="submission" date="2016-11" db="EMBL/GenBank/DDBJ databases">
        <authorList>
            <person name="Jaros S."/>
            <person name="Januszkiewicz K."/>
            <person name="Wedrychowicz H."/>
        </authorList>
    </citation>
    <scope>NUCLEOTIDE SEQUENCE [LARGE SCALE GENOMIC DNA]</scope>
    <source>
        <strain evidence="2 3">KHT3</strain>
    </source>
</reference>
<feature type="region of interest" description="Disordered" evidence="1">
    <location>
        <begin position="1"/>
        <end position="31"/>
    </location>
</feature>
<evidence type="ECO:0000313" key="3">
    <source>
        <dbReference type="Proteomes" id="UP000184130"/>
    </source>
</evidence>
<dbReference type="RefSeq" id="WP_139261534.1">
    <property type="nucleotide sequence ID" value="NZ_FRBD01000012.1"/>
</dbReference>
<evidence type="ECO:0000313" key="2">
    <source>
        <dbReference type="EMBL" id="SHK78160.1"/>
    </source>
</evidence>
<sequence length="31" mass="3663">MKPEENKKQQELNDEQLNEINGGLPRKIQKI</sequence>
<protein>
    <submittedName>
        <fullName evidence="2">Bacteriocin-type signal sequence-containing protein</fullName>
    </submittedName>
</protein>
<organism evidence="2 3">
    <name type="scientific">Xylanibacter ruminicola</name>
    <name type="common">Prevotella ruminicola</name>
    <dbReference type="NCBI Taxonomy" id="839"/>
    <lineage>
        <taxon>Bacteria</taxon>
        <taxon>Pseudomonadati</taxon>
        <taxon>Bacteroidota</taxon>
        <taxon>Bacteroidia</taxon>
        <taxon>Bacteroidales</taxon>
        <taxon>Prevotellaceae</taxon>
        <taxon>Xylanibacter</taxon>
    </lineage>
</organism>
<evidence type="ECO:0000256" key="1">
    <source>
        <dbReference type="SAM" id="MobiDB-lite"/>
    </source>
</evidence>
<dbReference type="InterPro" id="IPR010133">
    <property type="entry name" value="Bacteriocin_signal_seq"/>
</dbReference>
<name>A0A1M6V9K2_XYLRU</name>
<feature type="compositionally biased region" description="Basic and acidic residues" evidence="1">
    <location>
        <begin position="1"/>
        <end position="11"/>
    </location>
</feature>
<dbReference type="EMBL" id="FRBD01000012">
    <property type="protein sequence ID" value="SHK78160.1"/>
    <property type="molecule type" value="Genomic_DNA"/>
</dbReference>
<accession>A0A1M6V9K2</accession>
<dbReference type="Proteomes" id="UP000184130">
    <property type="component" value="Unassembled WGS sequence"/>
</dbReference>
<dbReference type="NCBIfam" id="TIGR01847">
    <property type="entry name" value="bacteriocin_sig"/>
    <property type="match status" value="1"/>
</dbReference>
<dbReference type="AlphaFoldDB" id="A0A1M6V9K2"/>
<gene>
    <name evidence="2" type="ORF">SAMN05216463_1123</name>
</gene>
<proteinExistence type="predicted"/>